<protein>
    <submittedName>
        <fullName evidence="1">Uncharacterized protein</fullName>
    </submittedName>
</protein>
<dbReference type="EMBL" id="JAHSPR010000007">
    <property type="protein sequence ID" value="MBV4397679.1"/>
    <property type="molecule type" value="Genomic_DNA"/>
</dbReference>
<keyword evidence="2" id="KW-1185">Reference proteome</keyword>
<gene>
    <name evidence="1" type="ORF">KU392_10505</name>
</gene>
<comment type="caution">
    <text evidence="1">The sequence shown here is derived from an EMBL/GenBank/DDBJ whole genome shotgun (WGS) entry which is preliminary data.</text>
</comment>
<evidence type="ECO:0000313" key="2">
    <source>
        <dbReference type="Proteomes" id="UP000722165"/>
    </source>
</evidence>
<organism evidence="1 2">
    <name type="scientific">Advenella alkanexedens</name>
    <dbReference type="NCBI Taxonomy" id="1481665"/>
    <lineage>
        <taxon>Bacteria</taxon>
        <taxon>Pseudomonadati</taxon>
        <taxon>Pseudomonadota</taxon>
        <taxon>Betaproteobacteria</taxon>
        <taxon>Burkholderiales</taxon>
        <taxon>Alcaligenaceae</taxon>
    </lineage>
</organism>
<evidence type="ECO:0000313" key="1">
    <source>
        <dbReference type="EMBL" id="MBV4397679.1"/>
    </source>
</evidence>
<accession>A0ABS6NPX4</accession>
<name>A0ABS6NPX4_9BURK</name>
<proteinExistence type="predicted"/>
<dbReference type="Proteomes" id="UP000722165">
    <property type="component" value="Unassembled WGS sequence"/>
</dbReference>
<sequence>MPDKNLVALYKQAVDRFVNAIHRQFKTSNRLADHWVQFASHFREIAEQNRVEIISELNLYDRHSKLRVTITERLSELLEDDGFYQVLMAVEKRKERLSDIIAKLDYDIWYVGFFRLRALIIIYLLEAEQDDFLKEEDRHMYERFRNRQRAQRNPIYWRGAGTVIMEPTEDVVALRYLRDSDTAIMTRHAGALHATFERLKHDAHGILNYFNKLEFFGCLGTSVKDVIDRNPEADEQELVLAALRGIKQLLSEWSRRYLHSGTLNVVDEEKLMKLTAEARYP</sequence>
<dbReference type="RefSeq" id="WP_217735248.1">
    <property type="nucleotide sequence ID" value="NZ_JAHSPR010000007.1"/>
</dbReference>
<reference evidence="1 2" key="1">
    <citation type="submission" date="2021-06" db="EMBL/GenBank/DDBJ databases">
        <authorList>
            <person name="Lu T."/>
            <person name="Wang Q."/>
            <person name="Han X."/>
        </authorList>
    </citation>
    <scope>NUCLEOTIDE SEQUENCE [LARGE SCALE GENOMIC DNA]</scope>
    <source>
        <strain evidence="1 2">LAM0050</strain>
    </source>
</reference>